<dbReference type="Pfam" id="PF19290">
    <property type="entry name" value="PmbA_TldD_2nd"/>
    <property type="match status" value="1"/>
</dbReference>
<feature type="domain" description="HTH Mu-type" evidence="2">
    <location>
        <begin position="1"/>
        <end position="20"/>
    </location>
</feature>
<dbReference type="RefSeq" id="WP_085211053.1">
    <property type="nucleotide sequence ID" value="NZ_FXAM01000001.1"/>
</dbReference>
<dbReference type="GO" id="GO:0008237">
    <property type="term" value="F:metallopeptidase activity"/>
    <property type="evidence" value="ECO:0007669"/>
    <property type="project" value="InterPro"/>
</dbReference>
<dbReference type="GO" id="GO:0006508">
    <property type="term" value="P:proteolysis"/>
    <property type="evidence" value="ECO:0007669"/>
    <property type="project" value="InterPro"/>
</dbReference>
<dbReference type="Pfam" id="PF19289">
    <property type="entry name" value="PmbA_TldD_3rd"/>
    <property type="match status" value="1"/>
</dbReference>
<dbReference type="PANTHER" id="PTHR43421:SF1">
    <property type="entry name" value="METALLOPROTEASE PMBA"/>
    <property type="match status" value="1"/>
</dbReference>
<name>A0A1Y6CUR2_9GAMM</name>
<dbReference type="GO" id="GO:0005829">
    <property type="term" value="C:cytosol"/>
    <property type="evidence" value="ECO:0007669"/>
    <property type="project" value="TreeGrafter"/>
</dbReference>
<dbReference type="InterPro" id="IPR036059">
    <property type="entry name" value="TldD/PmbA_sf"/>
</dbReference>
<comment type="similarity">
    <text evidence="1">Belongs to the peptidase U62 family.</text>
</comment>
<reference evidence="3 4" key="1">
    <citation type="submission" date="2016-12" db="EMBL/GenBank/DDBJ databases">
        <authorList>
            <person name="Song W.-J."/>
            <person name="Kurnit D.M."/>
        </authorList>
    </citation>
    <scope>NUCLEOTIDE SEQUENCE [LARGE SCALE GENOMIC DNA]</scope>
    <source>
        <strain evidence="3 4">175</strain>
    </source>
</reference>
<accession>A0A1Y6CUR2</accession>
<protein>
    <submittedName>
        <fullName evidence="3">PmbA protein</fullName>
    </submittedName>
</protein>
<dbReference type="GO" id="GO:0003677">
    <property type="term" value="F:DNA binding"/>
    <property type="evidence" value="ECO:0007669"/>
    <property type="project" value="InterPro"/>
</dbReference>
<organism evidence="3 4">
    <name type="scientific">Methylomagnum ishizawai</name>
    <dbReference type="NCBI Taxonomy" id="1760988"/>
    <lineage>
        <taxon>Bacteria</taxon>
        <taxon>Pseudomonadati</taxon>
        <taxon>Pseudomonadota</taxon>
        <taxon>Gammaproteobacteria</taxon>
        <taxon>Methylococcales</taxon>
        <taxon>Methylococcaceae</taxon>
        <taxon>Methylomagnum</taxon>
    </lineage>
</organism>
<dbReference type="InterPro" id="IPR035068">
    <property type="entry name" value="TldD/PmbA_N"/>
</dbReference>
<dbReference type="PROSITE" id="PS51702">
    <property type="entry name" value="HTH_MU"/>
    <property type="match status" value="1"/>
</dbReference>
<dbReference type="Gene3D" id="3.30.2290.10">
    <property type="entry name" value="PmbA/TldD superfamily"/>
    <property type="match status" value="1"/>
</dbReference>
<dbReference type="OrthoDB" id="9803618at2"/>
<evidence type="ECO:0000259" key="2">
    <source>
        <dbReference type="PROSITE" id="PS51702"/>
    </source>
</evidence>
<dbReference type="InterPro" id="IPR003314">
    <property type="entry name" value="Mu-type_HTH"/>
</dbReference>
<dbReference type="EMBL" id="FXAM01000001">
    <property type="protein sequence ID" value="SMF94026.1"/>
    <property type="molecule type" value="Genomic_DNA"/>
</dbReference>
<dbReference type="AlphaFoldDB" id="A0A1Y6CUR2"/>
<evidence type="ECO:0000313" key="4">
    <source>
        <dbReference type="Proteomes" id="UP000192923"/>
    </source>
</evidence>
<dbReference type="Proteomes" id="UP000192923">
    <property type="component" value="Unassembled WGS sequence"/>
</dbReference>
<dbReference type="PANTHER" id="PTHR43421">
    <property type="entry name" value="METALLOPROTEASE PMBA"/>
    <property type="match status" value="1"/>
</dbReference>
<gene>
    <name evidence="3" type="ORF">SAMN02949497_1328</name>
</gene>
<dbReference type="Pfam" id="PF01523">
    <property type="entry name" value="PmbA_TldD_1st"/>
    <property type="match status" value="1"/>
</dbReference>
<evidence type="ECO:0000313" key="3">
    <source>
        <dbReference type="EMBL" id="SMF94026.1"/>
    </source>
</evidence>
<dbReference type="NCBIfam" id="NF008268">
    <property type="entry name" value="PRK11040.1"/>
    <property type="match status" value="1"/>
</dbReference>
<dbReference type="STRING" id="1760988.SAMN02949497_1328"/>
<keyword evidence="4" id="KW-1185">Reference proteome</keyword>
<proteinExistence type="inferred from homology"/>
<dbReference type="InterPro" id="IPR045570">
    <property type="entry name" value="Metalloprtase-TldD/E_cen_dom"/>
</dbReference>
<dbReference type="SUPFAM" id="SSF111283">
    <property type="entry name" value="Putative modulator of DNA gyrase, PmbA/TldD"/>
    <property type="match status" value="1"/>
</dbReference>
<dbReference type="InterPro" id="IPR045569">
    <property type="entry name" value="Metalloprtase-TldD/E_C"/>
</dbReference>
<sequence length="454" mass="48716">MSNLPAPTQAQLAHLESLVADCLEEAAKQGATGTEAGVSVELGLSVTARMGEVETVEHHRSRGLGLTVYIGQRKGSASTTDLSREAMRETVEAAVRIARYAAEDTYSGLPDQDMLAIEFPDLDVYHPWEPDAETAIGIAVACEDAARGYHPEIANSEGASLNTFQGVRVMGNSLGFLHGYASSRHSLSCSVIGERGDEMQRDDWWTVARDARDLEAPEAVGRKAAERAIRKLGSRTLTTRQCPVIYAADIASTLLGHFIGAIRGGNLYRKSSFLLDHLGKRVFPEFVCIREEPHLIKALGSMPYDAEGVRTVPHDLVREGILESYVLSTYSARKLGMKTTGNAGGVHNLVIQPGELDLAALLARMGTGLLVTDLMGQGVNLVTGDYSRGAAGFWVEDGVIQYPVEEITIAGNLRDMYLGIQAVGSDVDLRGNTRTGSILIDKMTVAGGQDGSAE</sequence>
<dbReference type="InterPro" id="IPR047657">
    <property type="entry name" value="PmbA"/>
</dbReference>
<evidence type="ECO:0000256" key="1">
    <source>
        <dbReference type="ARBA" id="ARBA00005836"/>
    </source>
</evidence>
<dbReference type="InterPro" id="IPR002510">
    <property type="entry name" value="Metalloprtase-TldD/E_N"/>
</dbReference>